<dbReference type="EMBL" id="MQWA01000001">
    <property type="protein sequence ID" value="PQJ27093.1"/>
    <property type="molecule type" value="Genomic_DNA"/>
</dbReference>
<feature type="transmembrane region" description="Helical" evidence="1">
    <location>
        <begin position="1002"/>
        <end position="1027"/>
    </location>
</feature>
<dbReference type="OrthoDB" id="9757876at2"/>
<dbReference type="Proteomes" id="UP000239907">
    <property type="component" value="Unassembled WGS sequence"/>
</dbReference>
<dbReference type="Gene3D" id="1.20.1640.10">
    <property type="entry name" value="Multidrug efflux transporter AcrB transmembrane domain"/>
    <property type="match status" value="2"/>
</dbReference>
<dbReference type="Gene3D" id="3.30.70.1430">
    <property type="entry name" value="Multidrug efflux transporter AcrB pore domain"/>
    <property type="match status" value="2"/>
</dbReference>
<feature type="transmembrane region" description="Helical" evidence="1">
    <location>
        <begin position="526"/>
        <end position="544"/>
    </location>
</feature>
<dbReference type="SUPFAM" id="SSF82693">
    <property type="entry name" value="Multidrug efflux transporter AcrB pore domain, PN1, PN2, PC1 and PC2 subdomains"/>
    <property type="match status" value="1"/>
</dbReference>
<dbReference type="PRINTS" id="PR00702">
    <property type="entry name" value="ACRIFLAVINRP"/>
</dbReference>
<feature type="transmembrane region" description="Helical" evidence="1">
    <location>
        <begin position="356"/>
        <end position="376"/>
    </location>
</feature>
<dbReference type="InterPro" id="IPR027463">
    <property type="entry name" value="AcrB_DN_DC_subdom"/>
</dbReference>
<keyword evidence="1" id="KW-1133">Transmembrane helix</keyword>
<feature type="transmembrane region" description="Helical" evidence="1">
    <location>
        <begin position="925"/>
        <end position="950"/>
    </location>
</feature>
<protein>
    <recommendedName>
        <fullName evidence="4">Acriflavine resistance protein B</fullName>
    </recommendedName>
</protein>
<feature type="transmembrane region" description="Helical" evidence="1">
    <location>
        <begin position="382"/>
        <end position="406"/>
    </location>
</feature>
<evidence type="ECO:0000313" key="2">
    <source>
        <dbReference type="EMBL" id="PQJ27093.1"/>
    </source>
</evidence>
<proteinExistence type="predicted"/>
<feature type="transmembrane region" description="Helical" evidence="1">
    <location>
        <begin position="873"/>
        <end position="892"/>
    </location>
</feature>
<name>A0A2S7TYN3_9BACT</name>
<dbReference type="Gene3D" id="3.30.70.1320">
    <property type="entry name" value="Multidrug efflux transporter AcrB pore domain like"/>
    <property type="match status" value="1"/>
</dbReference>
<dbReference type="RefSeq" id="WP_105041581.1">
    <property type="nucleotide sequence ID" value="NZ_MQWA01000001.1"/>
</dbReference>
<dbReference type="Gene3D" id="3.30.2090.10">
    <property type="entry name" value="Multidrug efflux transporter AcrB TolC docking domain, DN and DC subdomains"/>
    <property type="match status" value="2"/>
</dbReference>
<feature type="transmembrane region" description="Helical" evidence="1">
    <location>
        <begin position="427"/>
        <end position="447"/>
    </location>
</feature>
<sequence>MIRWFAKNHVAANILMIAILLFGGYTAYFQLPVEIEPAVSFPQVRIKVPLRGGTPKDVEQKVILPIEQALDDLSGIDSVESTASRSSGSIIVNVAENTDIDKLKTEIASRIDRITTFPTEAEKPRIYIPNTAYFYEVISVTIYGNLSDDDLIIAAKKARDDLTSIEGISKVVIKGRLNKEITIEVKPEVLNAYNLTIDKLSRKIRETSIDLSAGSINNNGERILIRSSSQAYGVEQFRNLIISRENGSELKLGDVATIVDTRAADQKVIRYNNQNAIVLEVLRLDGENALKIANSVHEYVANAQDSFPTGVELATWNDDSVSLKGRLKTLGENLLQGGILVLIFLGLFLRPQIAFWVVAGIPISFAGGIIAMHYLGVSANNMSIFGFIIVLGIVVDDAIVTGENIYSRMREPGRSPLDAAVLGTEEVSVPVTFGMLTTIAAFVPLMFIEGYIGEMARQIPLVVIPVLLFSLVESKLILPAHLKHLKTNRKKTDWFIRSQRYIADSLEKFIQRIYKPLLDFALHHRYATISLFITSLLLTAGWYIKSDNFNPAPSTDRYYIYASLETVTGTSYEATDERVKHVVKSLDSIRDKFVDSGTGKSLIGNVLTSSGGKPWNNSARPTDGYILVEIVPPGQRTSPSPGPKNIEIATAWEQAVGEMQGVKSFYIRSEQNNSKGKRVEPISIDLRSNDDQQRLAATEKITDWLSDKNNIRRAWSSSSREQRELEIKLNAQGREAGLSEEALARQIRSAFYGTQVQKIQMADSELRVMLKLPEEQRTSLHTLDTLRISLPNNQLASIAQFATVKESSTPPSIERKDGLRLSSVVAYPKGDFKVTTIEPELTEFLDMLMLDYPSVSWSYEGELADFKKGNQRLIALALILTFTLYSLLAIPFKSFIQPFLVMLAVPFGVVGAYWGHVLLDLDISYLSFFGMLALAGVVVNDSLVIVDFINKRRLEGAPLREAIAASGIRRFRPIFLTSITTFAGLMPIIFEDSIQAQFLIPMAVSLGFGILFATFITLFLIPCAYAVSVDISIFKPKKDE</sequence>
<evidence type="ECO:0008006" key="4">
    <source>
        <dbReference type="Google" id="ProtNLM"/>
    </source>
</evidence>
<dbReference type="Pfam" id="PF00873">
    <property type="entry name" value="ACR_tran"/>
    <property type="match status" value="1"/>
</dbReference>
<dbReference type="GO" id="GO:0005886">
    <property type="term" value="C:plasma membrane"/>
    <property type="evidence" value="ECO:0007669"/>
    <property type="project" value="TreeGrafter"/>
</dbReference>
<evidence type="ECO:0000313" key="3">
    <source>
        <dbReference type="Proteomes" id="UP000239907"/>
    </source>
</evidence>
<keyword evidence="1" id="KW-0812">Transmembrane</keyword>
<gene>
    <name evidence="2" type="ORF">BSZ32_00295</name>
</gene>
<accession>A0A2S7TYN3</accession>
<evidence type="ECO:0000256" key="1">
    <source>
        <dbReference type="SAM" id="Phobius"/>
    </source>
</evidence>
<dbReference type="SUPFAM" id="SSF82714">
    <property type="entry name" value="Multidrug efflux transporter AcrB TolC docking domain, DN and DC subdomains"/>
    <property type="match status" value="2"/>
</dbReference>
<feature type="transmembrane region" description="Helical" evidence="1">
    <location>
        <begin position="899"/>
        <end position="919"/>
    </location>
</feature>
<dbReference type="InterPro" id="IPR001036">
    <property type="entry name" value="Acrflvin-R"/>
</dbReference>
<dbReference type="AlphaFoldDB" id="A0A2S7TYN3"/>
<dbReference type="PANTHER" id="PTHR32063">
    <property type="match status" value="1"/>
</dbReference>
<dbReference type="PANTHER" id="PTHR32063:SF33">
    <property type="entry name" value="RND SUPERFAMILY EFFLUX PUMP PERMEASE COMPONENT"/>
    <property type="match status" value="1"/>
</dbReference>
<keyword evidence="1" id="KW-0472">Membrane</keyword>
<feature type="transmembrane region" description="Helical" evidence="1">
    <location>
        <begin position="12"/>
        <end position="31"/>
    </location>
</feature>
<dbReference type="Gene3D" id="3.30.70.1440">
    <property type="entry name" value="Multidrug efflux transporter AcrB pore domain"/>
    <property type="match status" value="1"/>
</dbReference>
<reference evidence="2 3" key="1">
    <citation type="submission" date="2016-12" db="EMBL/GenBank/DDBJ databases">
        <title>Study of bacterial adaptation to deep sea.</title>
        <authorList>
            <person name="Song J."/>
            <person name="Yoshizawa S."/>
            <person name="Kogure K."/>
        </authorList>
    </citation>
    <scope>NUCLEOTIDE SEQUENCE [LARGE SCALE GENOMIC DNA]</scope>
    <source>
        <strain evidence="2 3">SAORIC-165</strain>
    </source>
</reference>
<comment type="caution">
    <text evidence="2">The sequence shown here is derived from an EMBL/GenBank/DDBJ whole genome shotgun (WGS) entry which is preliminary data.</text>
</comment>
<keyword evidence="3" id="KW-1185">Reference proteome</keyword>
<organism evidence="2 3">
    <name type="scientific">Rubritalea profundi</name>
    <dbReference type="NCBI Taxonomy" id="1658618"/>
    <lineage>
        <taxon>Bacteria</taxon>
        <taxon>Pseudomonadati</taxon>
        <taxon>Verrucomicrobiota</taxon>
        <taxon>Verrucomicrobiia</taxon>
        <taxon>Verrucomicrobiales</taxon>
        <taxon>Rubritaleaceae</taxon>
        <taxon>Rubritalea</taxon>
    </lineage>
</organism>
<dbReference type="GO" id="GO:0042910">
    <property type="term" value="F:xenobiotic transmembrane transporter activity"/>
    <property type="evidence" value="ECO:0007669"/>
    <property type="project" value="TreeGrafter"/>
</dbReference>
<dbReference type="SUPFAM" id="SSF82866">
    <property type="entry name" value="Multidrug efflux transporter AcrB transmembrane domain"/>
    <property type="match status" value="2"/>
</dbReference>
<feature type="transmembrane region" description="Helical" evidence="1">
    <location>
        <begin position="971"/>
        <end position="990"/>
    </location>
</feature>